<dbReference type="RefSeq" id="WP_069657395.1">
    <property type="nucleotide sequence ID" value="NZ_MIJF01000056.1"/>
</dbReference>
<protein>
    <recommendedName>
        <fullName evidence="3">Holin</fullName>
    </recommendedName>
</protein>
<evidence type="ECO:0008006" key="3">
    <source>
        <dbReference type="Google" id="ProtNLM"/>
    </source>
</evidence>
<proteinExistence type="predicted"/>
<reference evidence="1 2" key="1">
    <citation type="submission" date="2016-09" db="EMBL/GenBank/DDBJ databases">
        <title>Draft genome sequence for the type strain of Vulcanibacillus modesticaldus BR, a strictly anaerobic, moderately thermophilic, and nitrate-reducing bacterium from deep sea-hydrothermal vents of the Mid-Atlantic Ridge.</title>
        <authorList>
            <person name="Abin C.A."/>
            <person name="Hollibaugh J.T."/>
        </authorList>
    </citation>
    <scope>NUCLEOTIDE SEQUENCE [LARGE SCALE GENOMIC DNA]</scope>
    <source>
        <strain evidence="1 2">BR</strain>
    </source>
</reference>
<dbReference type="AlphaFoldDB" id="A0A1D2YSW3"/>
<organism evidence="1 2">
    <name type="scientific">Vulcanibacillus modesticaldus</name>
    <dbReference type="NCBI Taxonomy" id="337097"/>
    <lineage>
        <taxon>Bacteria</taxon>
        <taxon>Bacillati</taxon>
        <taxon>Bacillota</taxon>
        <taxon>Bacilli</taxon>
        <taxon>Bacillales</taxon>
        <taxon>Bacillaceae</taxon>
        <taxon>Vulcanibacillus</taxon>
    </lineage>
</organism>
<dbReference type="OrthoDB" id="9927305at2"/>
<name>A0A1D2YSW3_9BACI</name>
<dbReference type="EMBL" id="MIJF01000056">
    <property type="protein sequence ID" value="OEF98095.1"/>
    <property type="molecule type" value="Genomic_DNA"/>
</dbReference>
<accession>A0A1D2YSW3</accession>
<sequence>MLEISIIIAMAMSLTPIISDWLKIHKKLRAWVNLGLIVLLNIFNSLLFGEGQIIEAMKTGIEVGVVTVGIYSTSKNTIQYMKIKKNNGS</sequence>
<keyword evidence="2" id="KW-1185">Reference proteome</keyword>
<gene>
    <name evidence="1" type="ORF">BHF71_03505</name>
</gene>
<dbReference type="Proteomes" id="UP000243739">
    <property type="component" value="Unassembled WGS sequence"/>
</dbReference>
<comment type="caution">
    <text evidence="1">The sequence shown here is derived from an EMBL/GenBank/DDBJ whole genome shotgun (WGS) entry which is preliminary data.</text>
</comment>
<evidence type="ECO:0000313" key="2">
    <source>
        <dbReference type="Proteomes" id="UP000243739"/>
    </source>
</evidence>
<evidence type="ECO:0000313" key="1">
    <source>
        <dbReference type="EMBL" id="OEF98095.1"/>
    </source>
</evidence>